<keyword evidence="4" id="KW-1185">Reference proteome</keyword>
<dbReference type="SUPFAM" id="SSF52499">
    <property type="entry name" value="Isochorismatase-like hydrolases"/>
    <property type="match status" value="1"/>
</dbReference>
<reference evidence="4" key="1">
    <citation type="submission" date="2015-07" db="EMBL/GenBank/DDBJ databases">
        <authorList>
            <person name="Rodrigo-Torres Lidia"/>
            <person name="Arahal R.David."/>
        </authorList>
    </citation>
    <scope>NUCLEOTIDE SEQUENCE [LARGE SCALE GENOMIC DNA]</scope>
    <source>
        <strain evidence="4">CECT 5112</strain>
    </source>
</reference>
<dbReference type="InterPro" id="IPR050272">
    <property type="entry name" value="Isochorismatase-like_hydrls"/>
</dbReference>
<name>A0A0M7AMP8_9HYPH</name>
<protein>
    <submittedName>
        <fullName evidence="3">Peroxyureidoacrylate/ureidoacrylate amidohydrolase RutB</fullName>
        <ecNumber evidence="3">3.5.1.110</ecNumber>
    </submittedName>
</protein>
<dbReference type="RefSeq" id="WP_055673552.1">
    <property type="nucleotide sequence ID" value="NZ_CXWD01000022.1"/>
</dbReference>
<proteinExistence type="predicted"/>
<dbReference type="InterPro" id="IPR036380">
    <property type="entry name" value="Isochorismatase-like_sf"/>
</dbReference>
<dbReference type="PANTHER" id="PTHR43540">
    <property type="entry name" value="PEROXYUREIDOACRYLATE/UREIDOACRYLATE AMIDOHYDROLASE-RELATED"/>
    <property type="match status" value="1"/>
</dbReference>
<evidence type="ECO:0000313" key="3">
    <source>
        <dbReference type="EMBL" id="CTQ75702.1"/>
    </source>
</evidence>
<dbReference type="OrthoDB" id="8477867at2"/>
<organism evidence="3 4">
    <name type="scientific">Roseibium alexandrii</name>
    <dbReference type="NCBI Taxonomy" id="388408"/>
    <lineage>
        <taxon>Bacteria</taxon>
        <taxon>Pseudomonadati</taxon>
        <taxon>Pseudomonadota</taxon>
        <taxon>Alphaproteobacteria</taxon>
        <taxon>Hyphomicrobiales</taxon>
        <taxon>Stappiaceae</taxon>
        <taxon>Roseibium</taxon>
    </lineage>
</organism>
<dbReference type="InterPro" id="IPR000868">
    <property type="entry name" value="Isochorismatase-like_dom"/>
</dbReference>
<dbReference type="Pfam" id="PF00857">
    <property type="entry name" value="Isochorismatase"/>
    <property type="match status" value="1"/>
</dbReference>
<dbReference type="PANTHER" id="PTHR43540:SF6">
    <property type="entry name" value="ISOCHORISMATASE-LIKE DOMAIN-CONTAINING PROTEIN"/>
    <property type="match status" value="1"/>
</dbReference>
<dbReference type="Gene3D" id="3.40.50.850">
    <property type="entry name" value="Isochorismatase-like"/>
    <property type="match status" value="1"/>
</dbReference>
<dbReference type="AlphaFoldDB" id="A0A0M7AMP8"/>
<dbReference type="EC" id="3.5.1.110" evidence="3"/>
<sequence>MIDLKTWDPKRTAILTIDLQNDFLHQEGAYGRAGQSADSIAALPQRIAPLVKALRARGGHYISAQFTLVPNASGEPLISPHLQVLRPFLGKGDFAPGCFGHTLVDELFPADFVIEKVAYSAFYQTRLEYIMRAVGIDKLIVGGIVTNGGVASTLRDAHLRDIETVLLTDGSAAFKNDVHEATLLSLATVTHQMACADLLDTITTDWPEVTA</sequence>
<accession>A0A0M7AMP8</accession>
<dbReference type="GO" id="GO:0016787">
    <property type="term" value="F:hydrolase activity"/>
    <property type="evidence" value="ECO:0007669"/>
    <property type="project" value="UniProtKB-KW"/>
</dbReference>
<evidence type="ECO:0000256" key="1">
    <source>
        <dbReference type="ARBA" id="ARBA00022801"/>
    </source>
</evidence>
<dbReference type="CDD" id="cd00431">
    <property type="entry name" value="cysteine_hydrolases"/>
    <property type="match status" value="1"/>
</dbReference>
<evidence type="ECO:0000313" key="4">
    <source>
        <dbReference type="Proteomes" id="UP000053235"/>
    </source>
</evidence>
<evidence type="ECO:0000259" key="2">
    <source>
        <dbReference type="Pfam" id="PF00857"/>
    </source>
</evidence>
<gene>
    <name evidence="3" type="primary">rutB</name>
    <name evidence="3" type="ORF">LAX5112_04334</name>
</gene>
<dbReference type="Proteomes" id="UP000053235">
    <property type="component" value="Unassembled WGS sequence"/>
</dbReference>
<dbReference type="STRING" id="388408.LAX5112_04334"/>
<keyword evidence="1 3" id="KW-0378">Hydrolase</keyword>
<feature type="domain" description="Isochorismatase-like" evidence="2">
    <location>
        <begin position="12"/>
        <end position="189"/>
    </location>
</feature>
<dbReference type="EMBL" id="CXWD01000022">
    <property type="protein sequence ID" value="CTQ75702.1"/>
    <property type="molecule type" value="Genomic_DNA"/>
</dbReference>